<feature type="compositionally biased region" description="Pro residues" evidence="1">
    <location>
        <begin position="149"/>
        <end position="163"/>
    </location>
</feature>
<dbReference type="PROSITE" id="PS51257">
    <property type="entry name" value="PROKAR_LIPOPROTEIN"/>
    <property type="match status" value="1"/>
</dbReference>
<organism evidence="2 3">
    <name type="scientific">Paraburkholderia graminis (strain ATCC 700544 / DSM 17151 / LMG 18924 / NCIMB 13744 / C4D1M)</name>
    <dbReference type="NCBI Taxonomy" id="396598"/>
    <lineage>
        <taxon>Bacteria</taxon>
        <taxon>Pseudomonadati</taxon>
        <taxon>Pseudomonadota</taxon>
        <taxon>Betaproteobacteria</taxon>
        <taxon>Burkholderiales</taxon>
        <taxon>Burkholderiaceae</taxon>
        <taxon>Paraburkholderia</taxon>
    </lineage>
</organism>
<evidence type="ECO:0000313" key="3">
    <source>
        <dbReference type="Proteomes" id="UP000005045"/>
    </source>
</evidence>
<name>B1G5T0_PARG4</name>
<protein>
    <submittedName>
        <fullName evidence="2">Conserved hypothetical proline-rich protein</fullName>
    </submittedName>
</protein>
<dbReference type="EMBL" id="ABLD01000017">
    <property type="protein sequence ID" value="EDT08541.1"/>
    <property type="molecule type" value="Genomic_DNA"/>
</dbReference>
<feature type="compositionally biased region" description="Gly residues" evidence="1">
    <location>
        <begin position="106"/>
        <end position="125"/>
    </location>
</feature>
<evidence type="ECO:0000313" key="2">
    <source>
        <dbReference type="EMBL" id="EDT08541.1"/>
    </source>
</evidence>
<accession>B1G5T0</accession>
<sequence>MRSHYYETYCLGLEMKRFAPFAAVAVAALLGGCAVYPDGTPMYSNGYSTYDGYYDAYGAPVPQTNVYMGYSNYYGPGYYGGPGRYYGPGYGGYRGRPYYDGDHGNRGGNGGPHGQPNGGPRGQPNGGPPPQGAVAGPRGPSGSNAPRPGVAPPPPPPPAPAPAPQAGGRGDAGAPVLRGNPARGMTTH</sequence>
<gene>
    <name evidence="2" type="ORF">BgramDRAFT_4694</name>
</gene>
<dbReference type="AlphaFoldDB" id="B1G5T0"/>
<feature type="compositionally biased region" description="Low complexity" evidence="1">
    <location>
        <begin position="132"/>
        <end position="148"/>
    </location>
</feature>
<dbReference type="Proteomes" id="UP000005045">
    <property type="component" value="Unassembled WGS sequence"/>
</dbReference>
<reference evidence="2 3" key="1">
    <citation type="submission" date="2008-03" db="EMBL/GenBank/DDBJ databases">
        <title>Sequencing of the draft genome and assembly of Burkholderia graminis C4D1M.</title>
        <authorList>
            <consortium name="US DOE Joint Genome Institute (JGI-PGF)"/>
            <person name="Copeland A."/>
            <person name="Lucas S."/>
            <person name="Lapidus A."/>
            <person name="Glavina del Rio T."/>
            <person name="Dalin E."/>
            <person name="Tice H."/>
            <person name="Bruce D."/>
            <person name="Goodwin L."/>
            <person name="Pitluck S."/>
            <person name="Larimer F."/>
            <person name="Land M.L."/>
            <person name="Hauser L."/>
            <person name="Tiedje J."/>
            <person name="Richardson P."/>
        </authorList>
    </citation>
    <scope>NUCLEOTIDE SEQUENCE [LARGE SCALE GENOMIC DNA]</scope>
    <source>
        <strain evidence="3">ATCC 700544 / DSM 17151 / LMG 18924 / NCIMB 13744 / C4D1M</strain>
    </source>
</reference>
<proteinExistence type="predicted"/>
<feature type="region of interest" description="Disordered" evidence="1">
    <location>
        <begin position="98"/>
        <end position="188"/>
    </location>
</feature>
<comment type="caution">
    <text evidence="2">The sequence shown here is derived from an EMBL/GenBank/DDBJ whole genome shotgun (WGS) entry which is preliminary data.</text>
</comment>
<evidence type="ECO:0000256" key="1">
    <source>
        <dbReference type="SAM" id="MobiDB-lite"/>
    </source>
</evidence>
<keyword evidence="3" id="KW-1185">Reference proteome</keyword>